<dbReference type="InterPro" id="IPR002530">
    <property type="entry name" value="Zein"/>
</dbReference>
<dbReference type="Pfam" id="PF01559">
    <property type="entry name" value="Zein"/>
    <property type="match status" value="2"/>
</dbReference>
<evidence type="ECO:0000313" key="9">
    <source>
        <dbReference type="Proteomes" id="UP000007305"/>
    </source>
</evidence>
<keyword evidence="6" id="KW-0708">Seed storage protein</keyword>
<evidence type="ECO:0000313" key="8">
    <source>
        <dbReference type="EnsemblPlants" id="Zm00001eb030130_P002"/>
    </source>
</evidence>
<evidence type="ECO:0000256" key="7">
    <source>
        <dbReference type="SAM" id="SignalP"/>
    </source>
</evidence>
<feature type="signal peptide" evidence="7">
    <location>
        <begin position="1"/>
        <end position="18"/>
    </location>
</feature>
<accession>A0A804LR45</accession>
<proteinExistence type="evidence at protein level"/>
<dbReference type="PANTHER" id="PTHR48244:SF2">
    <property type="entry name" value="ZEIN-ALPHA 19C2"/>
    <property type="match status" value="1"/>
</dbReference>
<reference evidence="9" key="1">
    <citation type="submission" date="2015-12" db="EMBL/GenBank/DDBJ databases">
        <title>Update maize B73 reference genome by single molecule sequencing technologies.</title>
        <authorList>
            <consortium name="Maize Genome Sequencing Project"/>
            <person name="Ware D."/>
        </authorList>
    </citation>
    <scope>NUCLEOTIDE SEQUENCE [LARGE SCALE GENOMIC DNA]</scope>
    <source>
        <strain evidence="9">cv. B73</strain>
    </source>
</reference>
<dbReference type="InterPro" id="IPR052508">
    <property type="entry name" value="Maize_Zein_Storage"/>
</dbReference>
<comment type="function">
    <text evidence="1">Zeins are major seed storage proteins.</text>
</comment>
<dbReference type="GO" id="GO:0045735">
    <property type="term" value="F:nutrient reservoir activity"/>
    <property type="evidence" value="ECO:0007669"/>
    <property type="project" value="UniProtKB-KW"/>
</dbReference>
<dbReference type="AlphaFoldDB" id="A0A804LR45"/>
<evidence type="ECO:0000256" key="4">
    <source>
        <dbReference type="ARBA" id="ARBA00022737"/>
    </source>
</evidence>
<organism evidence="8 9">
    <name type="scientific">Zea mays</name>
    <name type="common">Maize</name>
    <dbReference type="NCBI Taxonomy" id="4577"/>
    <lineage>
        <taxon>Eukaryota</taxon>
        <taxon>Viridiplantae</taxon>
        <taxon>Streptophyta</taxon>
        <taxon>Embryophyta</taxon>
        <taxon>Tracheophyta</taxon>
        <taxon>Spermatophyta</taxon>
        <taxon>Magnoliopsida</taxon>
        <taxon>Liliopsida</taxon>
        <taxon>Poales</taxon>
        <taxon>Poaceae</taxon>
        <taxon>PACMAD clade</taxon>
        <taxon>Panicoideae</taxon>
        <taxon>Andropogonodae</taxon>
        <taxon>Andropogoneae</taxon>
        <taxon>Tripsacinae</taxon>
        <taxon>Zea</taxon>
    </lineage>
</organism>
<evidence type="ECO:0000256" key="5">
    <source>
        <dbReference type="ARBA" id="ARBA00022761"/>
    </source>
</evidence>
<keyword evidence="10" id="KW-1267">Proteomics identification</keyword>
<keyword evidence="4" id="KW-0677">Repeat</keyword>
<sequence length="209" mass="23175">MGAKIFALLALLALSASAATSTFIPQCSQQYLSPVTAAGFQYPTIQSYMVQEAIQASILRSLALTLQQPYALLQQPSLVHLYLQRIAAQQLQQQLLPTINQAQQLLPFNQLVGSPYAFLLQQQLLPFHLQAVANIVAFLRQQHLLPFYPQVVGNINAFLQQQQLLPFYPQNVANIVAFLQQQQLLPFSQHALTNPTTLLQPPTIGGAIF</sequence>
<keyword evidence="9" id="KW-1185">Reference proteome</keyword>
<reference evidence="8" key="3">
    <citation type="submission" date="2021-05" db="UniProtKB">
        <authorList>
            <consortium name="EnsemblPlants"/>
        </authorList>
    </citation>
    <scope>IDENTIFICATION</scope>
    <source>
        <strain evidence="8">cv. B73</strain>
    </source>
</reference>
<keyword evidence="3 7" id="KW-0732">Signal</keyword>
<evidence type="ECO:0000256" key="1">
    <source>
        <dbReference type="ARBA" id="ARBA00003755"/>
    </source>
</evidence>
<feature type="chain" id="PRO_5032802126" evidence="7">
    <location>
        <begin position="19"/>
        <end position="209"/>
    </location>
</feature>
<evidence type="ECO:0000256" key="6">
    <source>
        <dbReference type="ARBA" id="ARBA00023129"/>
    </source>
</evidence>
<dbReference type="Gramene" id="Zm00001eb030130_T002">
    <property type="protein sequence ID" value="Zm00001eb030130_P002"/>
    <property type="gene ID" value="Zm00001eb030130"/>
</dbReference>
<keyword evidence="5" id="KW-0758">Storage protein</keyword>
<reference evidence="8" key="2">
    <citation type="submission" date="2019-07" db="EMBL/GenBank/DDBJ databases">
        <authorList>
            <person name="Seetharam A."/>
            <person name="Woodhouse M."/>
            <person name="Cannon E."/>
        </authorList>
    </citation>
    <scope>NUCLEOTIDE SEQUENCE [LARGE SCALE GENOMIC DNA]</scope>
    <source>
        <strain evidence="8">cv. B73</strain>
    </source>
</reference>
<gene>
    <name evidence="8" type="primary">z1D_2</name>
</gene>
<protein>
    <submittedName>
        <fullName evidence="8">Alpha zein</fullName>
    </submittedName>
</protein>
<comment type="similarity">
    <text evidence="2">Belongs to the zein family.</text>
</comment>
<evidence type="ECO:0000256" key="2">
    <source>
        <dbReference type="ARBA" id="ARBA00005777"/>
    </source>
</evidence>
<dbReference type="PANTHER" id="PTHR48244">
    <property type="entry name" value="ZEIN-ALPHA A20-RELATED"/>
    <property type="match status" value="1"/>
</dbReference>
<name>A0A804LR45_MAIZE</name>
<dbReference type="Proteomes" id="UP000007305">
    <property type="component" value="Chromosome 1"/>
</dbReference>
<dbReference type="EnsemblPlants" id="Zm00001eb030130_T002">
    <property type="protein sequence ID" value="Zm00001eb030130_P002"/>
    <property type="gene ID" value="Zm00001eb030130"/>
</dbReference>
<evidence type="ECO:0000256" key="3">
    <source>
        <dbReference type="ARBA" id="ARBA00022729"/>
    </source>
</evidence>
<evidence type="ECO:0007829" key="10">
    <source>
        <dbReference type="PeptideAtlas" id="A0A804LR45"/>
    </source>
</evidence>